<keyword evidence="5" id="KW-1185">Reference proteome</keyword>
<proteinExistence type="predicted"/>
<evidence type="ECO:0000256" key="1">
    <source>
        <dbReference type="ARBA" id="ARBA00022801"/>
    </source>
</evidence>
<dbReference type="STRING" id="871963.Desdi_2470"/>
<dbReference type="GO" id="GO:0005975">
    <property type="term" value="P:carbohydrate metabolic process"/>
    <property type="evidence" value="ECO:0007669"/>
    <property type="project" value="InterPro"/>
</dbReference>
<accession>L0F7S8</accession>
<dbReference type="Proteomes" id="UP000010797">
    <property type="component" value="Chromosome"/>
</dbReference>
<dbReference type="Gene3D" id="2.10.10.20">
    <property type="entry name" value="Carbohydrate-binding module superfamily 5/12"/>
    <property type="match status" value="1"/>
</dbReference>
<keyword evidence="2" id="KW-1133">Transmembrane helix</keyword>
<dbReference type="InterPro" id="IPR036573">
    <property type="entry name" value="CBM_sf_5/12"/>
</dbReference>
<organism evidence="4 5">
    <name type="scientific">Desulfitobacterium dichloroeliminans (strain LMG P-21439 / DCA1)</name>
    <dbReference type="NCBI Taxonomy" id="871963"/>
    <lineage>
        <taxon>Bacteria</taxon>
        <taxon>Bacillati</taxon>
        <taxon>Bacillota</taxon>
        <taxon>Clostridia</taxon>
        <taxon>Eubacteriales</taxon>
        <taxon>Desulfitobacteriaceae</taxon>
        <taxon>Desulfitobacterium</taxon>
    </lineage>
</organism>
<dbReference type="Gene3D" id="2.60.40.1080">
    <property type="match status" value="1"/>
</dbReference>
<dbReference type="EMBL" id="CP003344">
    <property type="protein sequence ID" value="AGA69894.1"/>
    <property type="molecule type" value="Genomic_DNA"/>
</dbReference>
<dbReference type="GO" id="GO:0005576">
    <property type="term" value="C:extracellular region"/>
    <property type="evidence" value="ECO:0007669"/>
    <property type="project" value="InterPro"/>
</dbReference>
<evidence type="ECO:0000256" key="2">
    <source>
        <dbReference type="SAM" id="Phobius"/>
    </source>
</evidence>
<evidence type="ECO:0000259" key="3">
    <source>
        <dbReference type="SMART" id="SM00495"/>
    </source>
</evidence>
<dbReference type="RefSeq" id="WP_015262865.1">
    <property type="nucleotide sequence ID" value="NC_019903.1"/>
</dbReference>
<dbReference type="InterPro" id="IPR003610">
    <property type="entry name" value="CBM5/12"/>
</dbReference>
<dbReference type="SUPFAM" id="SSF51055">
    <property type="entry name" value="Carbohydrate binding domain"/>
    <property type="match status" value="1"/>
</dbReference>
<keyword evidence="2" id="KW-0472">Membrane</keyword>
<gene>
    <name evidence="4" type="ordered locus">Desdi_2470</name>
</gene>
<dbReference type="KEGG" id="ddl:Desdi_2470"/>
<name>L0F7S8_DESDL</name>
<keyword evidence="1" id="KW-0378">Hydrolase</keyword>
<dbReference type="eggNOG" id="COG3979">
    <property type="taxonomic scope" value="Bacteria"/>
</dbReference>
<dbReference type="HOGENOM" id="CLU_677438_0_0_9"/>
<reference evidence="5" key="1">
    <citation type="submission" date="2012-02" db="EMBL/GenBank/DDBJ databases">
        <title>Complete sequence of Desulfitobacterium dichloroeliminans LMG P-21439.</title>
        <authorList>
            <person name="Lucas S."/>
            <person name="Han J."/>
            <person name="Lapidus A."/>
            <person name="Cheng J.-F."/>
            <person name="Goodwin L."/>
            <person name="Pitluck S."/>
            <person name="Peters L."/>
            <person name="Ovchinnikova G."/>
            <person name="Teshima H."/>
            <person name="Detter J.C."/>
            <person name="Han C."/>
            <person name="Tapia R."/>
            <person name="Land M."/>
            <person name="Hauser L."/>
            <person name="Kyrpides N."/>
            <person name="Ivanova N."/>
            <person name="Pagani I."/>
            <person name="Kruse T."/>
            <person name="de Vos W.M."/>
            <person name="Boon N."/>
            <person name="Smidt H."/>
            <person name="Woyke T."/>
        </authorList>
    </citation>
    <scope>NUCLEOTIDE SEQUENCE [LARGE SCALE GENOMIC DNA]</scope>
    <source>
        <strain evidence="5">LMG P-21439 / DCA1</strain>
    </source>
</reference>
<dbReference type="AlphaFoldDB" id="L0F7S8"/>
<dbReference type="GO" id="GO:0004553">
    <property type="term" value="F:hydrolase activity, hydrolyzing O-glycosyl compounds"/>
    <property type="evidence" value="ECO:0007669"/>
    <property type="project" value="InterPro"/>
</dbReference>
<dbReference type="SMART" id="SM00495">
    <property type="entry name" value="ChtBD3"/>
    <property type="match status" value="2"/>
</dbReference>
<dbReference type="GO" id="GO:0030246">
    <property type="term" value="F:carbohydrate binding"/>
    <property type="evidence" value="ECO:0007669"/>
    <property type="project" value="InterPro"/>
</dbReference>
<feature type="domain" description="Chitin-binding type-3" evidence="3">
    <location>
        <begin position="239"/>
        <end position="284"/>
    </location>
</feature>
<keyword evidence="2" id="KW-0812">Transmembrane</keyword>
<feature type="transmembrane region" description="Helical" evidence="2">
    <location>
        <begin position="7"/>
        <end position="30"/>
    </location>
</feature>
<evidence type="ECO:0000313" key="5">
    <source>
        <dbReference type="Proteomes" id="UP000010797"/>
    </source>
</evidence>
<protein>
    <submittedName>
        <fullName evidence="4">Ig-like domain-containing protein,putative carbohydrate binding protein</fullName>
    </submittedName>
</protein>
<evidence type="ECO:0000313" key="4">
    <source>
        <dbReference type="EMBL" id="AGA69894.1"/>
    </source>
</evidence>
<sequence length="406" mass="44636">MKERGSALLTVVISLLLIFMISGVFFSIVISNLKLIQSEEAGIRANNLADGGIQYGISILKKNDFQAGDDLPSPVLNNTSLGEGGSFSVQWLELPEEDSYLIISTGRYGKISRVKTAGFALGSGGGTGEPGGPGEPEYPTWDLNHRYIKGEYVVRSVTIDGVTTERLYLARHNGYVGEEPGQAHTTWQEVTNNFRNSNFYELVNGNTIVYYGSSYWQAKWNGFGVDNVPGTTDMWRELIDEWRPYGIYSAKDVVSYEGNRYRVKWNSPPGPPDSSDPHGPWELLNNSVRTLQRVSVTPSLTTLKIGEQVTLAATAHFSDGTTEDVTNKVVWKTTYPQIASLSGNVATGVMDTGVEGCNSTLISASYTYKHPTRNDIEINRVGICELRVSADSENPGLIIWEKETPP</sequence>
<feature type="domain" description="Chitin-binding type-3" evidence="3">
    <location>
        <begin position="184"/>
        <end position="238"/>
    </location>
</feature>